<dbReference type="GO" id="GO:0016651">
    <property type="term" value="F:oxidoreductase activity, acting on NAD(P)H"/>
    <property type="evidence" value="ECO:0007669"/>
    <property type="project" value="InterPro"/>
</dbReference>
<dbReference type="InterPro" id="IPR020843">
    <property type="entry name" value="ER"/>
</dbReference>
<dbReference type="Pfam" id="PF00107">
    <property type="entry name" value="ADH_zinc_N"/>
    <property type="match status" value="1"/>
</dbReference>
<dbReference type="SUPFAM" id="SSF50129">
    <property type="entry name" value="GroES-like"/>
    <property type="match status" value="1"/>
</dbReference>
<dbReference type="Gene3D" id="3.40.50.720">
    <property type="entry name" value="NAD(P)-binding Rossmann-like Domain"/>
    <property type="match status" value="1"/>
</dbReference>
<dbReference type="InterPro" id="IPR047122">
    <property type="entry name" value="Trans-enoyl_RdTase-like"/>
</dbReference>
<dbReference type="Proteomes" id="UP000308730">
    <property type="component" value="Unassembled WGS sequence"/>
</dbReference>
<dbReference type="InterPro" id="IPR013154">
    <property type="entry name" value="ADH-like_N"/>
</dbReference>
<evidence type="ECO:0000259" key="1">
    <source>
        <dbReference type="SMART" id="SM00829"/>
    </source>
</evidence>
<dbReference type="InterPro" id="IPR013149">
    <property type="entry name" value="ADH-like_C"/>
</dbReference>
<dbReference type="OrthoDB" id="3233595at2759"/>
<dbReference type="InterPro" id="IPR011032">
    <property type="entry name" value="GroES-like_sf"/>
</dbReference>
<feature type="domain" description="Enoyl reductase (ER)" evidence="1">
    <location>
        <begin position="20"/>
        <end position="343"/>
    </location>
</feature>
<dbReference type="SMART" id="SM00829">
    <property type="entry name" value="PKS_ER"/>
    <property type="match status" value="1"/>
</dbReference>
<name>A0A4S4LUC5_9APHY</name>
<evidence type="ECO:0000313" key="2">
    <source>
        <dbReference type="EMBL" id="THH16074.1"/>
    </source>
</evidence>
<dbReference type="CDD" id="cd08249">
    <property type="entry name" value="enoyl_reductase_like"/>
    <property type="match status" value="1"/>
</dbReference>
<dbReference type="PANTHER" id="PTHR45348:SF2">
    <property type="entry name" value="ZINC-TYPE ALCOHOL DEHYDROGENASE-LIKE PROTEIN C2E1P3.01"/>
    <property type="match status" value="1"/>
</dbReference>
<dbReference type="Pfam" id="PF08240">
    <property type="entry name" value="ADH_N"/>
    <property type="match status" value="1"/>
</dbReference>
<reference evidence="2 3" key="1">
    <citation type="submission" date="2019-02" db="EMBL/GenBank/DDBJ databases">
        <title>Genome sequencing of the rare red list fungi Antrodiella citrinella (Flaviporus citrinellus).</title>
        <authorList>
            <person name="Buettner E."/>
            <person name="Kellner H."/>
        </authorList>
    </citation>
    <scope>NUCLEOTIDE SEQUENCE [LARGE SCALE GENOMIC DNA]</scope>
    <source>
        <strain evidence="2 3">DSM 108506</strain>
    </source>
</reference>
<dbReference type="SUPFAM" id="SSF51735">
    <property type="entry name" value="NAD(P)-binding Rossmann-fold domains"/>
    <property type="match status" value="1"/>
</dbReference>
<evidence type="ECO:0000313" key="3">
    <source>
        <dbReference type="Proteomes" id="UP000308730"/>
    </source>
</evidence>
<protein>
    <recommendedName>
        <fullName evidence="1">Enoyl reductase (ER) domain-containing protein</fullName>
    </recommendedName>
</protein>
<dbReference type="InterPro" id="IPR036291">
    <property type="entry name" value="NAD(P)-bd_dom_sf"/>
</dbReference>
<comment type="caution">
    <text evidence="2">The sequence shown here is derived from an EMBL/GenBank/DDBJ whole genome shotgun (WGS) entry which is preliminary data.</text>
</comment>
<dbReference type="PANTHER" id="PTHR45348">
    <property type="entry name" value="HYPOTHETICAL OXIDOREDUCTASE (EUROFUNG)"/>
    <property type="match status" value="1"/>
</dbReference>
<dbReference type="Gene3D" id="3.90.180.10">
    <property type="entry name" value="Medium-chain alcohol dehydrogenases, catalytic domain"/>
    <property type="match status" value="1"/>
</dbReference>
<organism evidence="2 3">
    <name type="scientific">Antrodiella citrinella</name>
    <dbReference type="NCBI Taxonomy" id="2447956"/>
    <lineage>
        <taxon>Eukaryota</taxon>
        <taxon>Fungi</taxon>
        <taxon>Dikarya</taxon>
        <taxon>Basidiomycota</taxon>
        <taxon>Agaricomycotina</taxon>
        <taxon>Agaricomycetes</taxon>
        <taxon>Polyporales</taxon>
        <taxon>Steccherinaceae</taxon>
        <taxon>Antrodiella</taxon>
    </lineage>
</organism>
<dbReference type="EMBL" id="SGPM01000762">
    <property type="protein sequence ID" value="THH16074.1"/>
    <property type="molecule type" value="Genomic_DNA"/>
</dbReference>
<dbReference type="AlphaFoldDB" id="A0A4S4LUC5"/>
<gene>
    <name evidence="2" type="ORF">EUX98_g9361</name>
</gene>
<proteinExistence type="predicted"/>
<keyword evidence="3" id="KW-1185">Reference proteome</keyword>
<sequence>MSTANIPTTQLALFIQAPKGAWVVKEHVVPTPESGEILTRVEAAGLNPVDWKIHDYDFGVSEYPTIVGTDISGVVVAVGAGVQSVQVGDRVLYQGLRTLRRAAFQQYSVSPAAIVAKIPSQLSFDQAAAIPVAAATAAVGLYSPNAAQSATLTAPWAEGGLGRYAGQPILIVGGSSTVGQAVIQFAKLSGFSPIITTVSPSNFALTTSLGATHPLDRNAPLTAASLAAVTSKPVTIIFDAISSSETQSTAYGLLGEGGVLAIVLSPAVPEKDRVDGKRIVDPRGSAPQQGAFGEELYKHLGAYLEKGELKPNNVQYVPGGLTSIPDALDKLRKGLVSGSKLVVHPGETTAV</sequence>
<accession>A0A4S4LUC5</accession>